<reference evidence="3" key="3">
    <citation type="submission" date="2018-03" db="EMBL/GenBank/DDBJ databases">
        <authorList>
            <person name="Naushad S."/>
        </authorList>
    </citation>
    <scope>NUCLEOTIDE SEQUENCE</scope>
    <source>
        <strain evidence="3">SNUC 1409</strain>
    </source>
</reference>
<comment type="caution">
    <text evidence="2">The sequence shown here is derived from an EMBL/GenBank/DDBJ whole genome shotgun (WGS) entry which is preliminary data.</text>
</comment>
<dbReference type="GO" id="GO:0016829">
    <property type="term" value="F:lyase activity"/>
    <property type="evidence" value="ECO:0007669"/>
    <property type="project" value="UniProtKB-KW"/>
</dbReference>
<dbReference type="EMBL" id="PYZL01000101">
    <property type="protein sequence ID" value="PTE70810.1"/>
    <property type="molecule type" value="Genomic_DNA"/>
</dbReference>
<evidence type="ECO:0000313" key="5">
    <source>
        <dbReference type="Proteomes" id="UP000242088"/>
    </source>
</evidence>
<reference evidence="2" key="2">
    <citation type="submission" date="2018-03" db="EMBL/GenBank/DDBJ databases">
        <authorList>
            <person name="Keele B.F."/>
        </authorList>
    </citation>
    <scope>NUCLEOTIDE SEQUENCE</scope>
    <source>
        <strain evidence="4">SNUC 4143</strain>
        <strain evidence="2">SNUC 761</strain>
    </source>
</reference>
<sequence length="269" mass="29887">MSGLRSITIGTSNLSKTKELFKDILGLNVASKNQALRFGDADLNPGTRLHFVEVTNPEYENQHISSVGLRTPTDSGLDEYQSILKEHNIDFNPITELNGNKHFDFKDANHQIFDIYSNEHNTGVGLGTPTFDSSVNPLHQLQGLGPVIIKVNELPVTASIFKNVFNLTHYAEYESTEFSGQIIQVFQIGEGGLGGEIHLYQPDEPLELKEEGVVEQIEFSANSLEDFNKAQQELDDIGIPYQSLDQGDAKSLRITENSGISFIYTLDIK</sequence>
<dbReference type="InterPro" id="IPR037523">
    <property type="entry name" value="VOC_core"/>
</dbReference>
<reference evidence="5 6" key="1">
    <citation type="journal article" date="2016" name="Front. Microbiol.">
        <title>Comprehensive Phylogenetic Analysis of Bovine Non-aureus Staphylococci Species Based on Whole-Genome Sequencing.</title>
        <authorList>
            <person name="Naushad S."/>
            <person name="Barkema H.W."/>
            <person name="Luby C."/>
            <person name="Condas L.A."/>
            <person name="Nobrega D.B."/>
            <person name="Carson D.A."/>
            <person name="De Buck J."/>
        </authorList>
    </citation>
    <scope>NUCLEOTIDE SEQUENCE [LARGE SCALE GENOMIC DNA]</scope>
    <source>
        <strain evidence="3 5">SNUC 1409</strain>
        <strain evidence="4 7">SNUC 4143</strain>
        <strain evidence="2 6">SNUC 761</strain>
    </source>
</reference>
<dbReference type="Proteomes" id="UP000242088">
    <property type="component" value="Unassembled WGS sequence"/>
</dbReference>
<dbReference type="Proteomes" id="UP000243350">
    <property type="component" value="Unassembled WGS sequence"/>
</dbReference>
<dbReference type="Proteomes" id="UP000242547">
    <property type="component" value="Unassembled WGS sequence"/>
</dbReference>
<protein>
    <submittedName>
        <fullName evidence="2">Lactoylglutathione lyase</fullName>
    </submittedName>
</protein>
<dbReference type="PROSITE" id="PS51819">
    <property type="entry name" value="VOC"/>
    <property type="match status" value="1"/>
</dbReference>
<gene>
    <name evidence="2" type="ORF">BUY44_10550</name>
    <name evidence="3" type="ORF">BUY47_02000</name>
    <name evidence="4" type="ORF">BUY48_05135</name>
</gene>
<keyword evidence="2" id="KW-0456">Lyase</keyword>
<name>A0A2K4DSJ1_9STAP</name>
<dbReference type="PANTHER" id="PTHR36110:SF4">
    <property type="entry name" value="RING-CLEAVING DIOXYGENASE MHQA-RELATED"/>
    <property type="match status" value="1"/>
</dbReference>
<evidence type="ECO:0000313" key="4">
    <source>
        <dbReference type="EMBL" id="PTF15836.1"/>
    </source>
</evidence>
<dbReference type="PANTHER" id="PTHR36110">
    <property type="entry name" value="RING-CLEAVING DIOXYGENASE MHQE-RELATED"/>
    <property type="match status" value="1"/>
</dbReference>
<accession>A0A2K4DSJ1</accession>
<dbReference type="InterPro" id="IPR052537">
    <property type="entry name" value="Extradiol_RC_dioxygenase"/>
</dbReference>
<dbReference type="RefSeq" id="WP_103165873.1">
    <property type="nucleotide sequence ID" value="NZ_CP130489.1"/>
</dbReference>
<evidence type="ECO:0000313" key="6">
    <source>
        <dbReference type="Proteomes" id="UP000242547"/>
    </source>
</evidence>
<organism evidence="2 6">
    <name type="scientific">Staphylococcus devriesei</name>
    <dbReference type="NCBI Taxonomy" id="586733"/>
    <lineage>
        <taxon>Bacteria</taxon>
        <taxon>Bacillati</taxon>
        <taxon>Bacillota</taxon>
        <taxon>Bacilli</taxon>
        <taxon>Bacillales</taxon>
        <taxon>Staphylococcaceae</taxon>
        <taxon>Staphylococcus</taxon>
    </lineage>
</organism>
<feature type="domain" description="VOC" evidence="1">
    <location>
        <begin position="3"/>
        <end position="118"/>
    </location>
</feature>
<evidence type="ECO:0000313" key="3">
    <source>
        <dbReference type="EMBL" id="PTF15577.1"/>
    </source>
</evidence>
<evidence type="ECO:0000259" key="1">
    <source>
        <dbReference type="PROSITE" id="PS51819"/>
    </source>
</evidence>
<dbReference type="Gene3D" id="3.10.180.10">
    <property type="entry name" value="2,3-Dihydroxybiphenyl 1,2-Dioxygenase, domain 1"/>
    <property type="match status" value="2"/>
</dbReference>
<evidence type="ECO:0000313" key="2">
    <source>
        <dbReference type="EMBL" id="PTE70810.1"/>
    </source>
</evidence>
<dbReference type="EMBL" id="PYZI01000001">
    <property type="protein sequence ID" value="PTF15577.1"/>
    <property type="molecule type" value="Genomic_DNA"/>
</dbReference>
<proteinExistence type="predicted"/>
<dbReference type="GeneID" id="48888014"/>
<dbReference type="AlphaFoldDB" id="A0A2K4DSJ1"/>
<keyword evidence="5" id="KW-1185">Reference proteome</keyword>
<dbReference type="OrthoDB" id="2408010at2"/>
<dbReference type="InterPro" id="IPR029068">
    <property type="entry name" value="Glyas_Bleomycin-R_OHBP_Dase"/>
</dbReference>
<evidence type="ECO:0000313" key="7">
    <source>
        <dbReference type="Proteomes" id="UP000243350"/>
    </source>
</evidence>
<dbReference type="SUPFAM" id="SSF54593">
    <property type="entry name" value="Glyoxalase/Bleomycin resistance protein/Dihydroxybiphenyl dioxygenase"/>
    <property type="match status" value="2"/>
</dbReference>
<dbReference type="EMBL" id="PYZH01000023">
    <property type="protein sequence ID" value="PTF15836.1"/>
    <property type="molecule type" value="Genomic_DNA"/>
</dbReference>